<evidence type="ECO:0000256" key="3">
    <source>
        <dbReference type="ARBA" id="ARBA00022676"/>
    </source>
</evidence>
<evidence type="ECO:0000256" key="1">
    <source>
        <dbReference type="ARBA" id="ARBA00004651"/>
    </source>
</evidence>
<evidence type="ECO:0000259" key="9">
    <source>
        <dbReference type="Pfam" id="PF02366"/>
    </source>
</evidence>
<feature type="transmembrane region" description="Helical" evidence="8">
    <location>
        <begin position="165"/>
        <end position="181"/>
    </location>
</feature>
<sequence>MKKYWPIILVFLISLLSVSLFLYKLTSSPPCLNADEATNGYDAYSILKTGKDQYGNFLPLRFESFGDYKLPLLTYIAIPFIKIFGLNEFGIRMVNFPFVFFFPIVVYLLTKELFNKKSVSLLAAFLATFSPGLQLLGRQAHEGYMTAFFLTLSFYLFLKFLKKQTLLNFLIFILNFSLTLFGYHSSRLWAGFFILIFIYLIIKKKIKLFYILGVLAVILIFGISDLTNSPTRLQNLLFFKNIGFSLKINELRAEGGNRLFYNKLTIGIKDLIFEYLKYFSPQFLVINGDENHRFGFSGVSPVTTIEYLFLFIGLYFLFKNKEKQRFLILSMVLFSPVSAFLSWNGVSITRSIFIFIPILMITSYGIISLLKKKSLGVILLFIICYLFFVFYSWDFYLNHYPKRPTVIRGWQCGYKELLDYVKTNYNGFDKFYVTKKNGQPYIFFLFYLKYPPALYQKTAQLTPPDEYGFGQVESFDKFVFNLPKEEVKNSVVIGFPDDFSAIEKPSLKEIKSGNETIFLIKEVK</sequence>
<feature type="domain" description="ArnT-like N-terminal" evidence="9">
    <location>
        <begin position="65"/>
        <end position="214"/>
    </location>
</feature>
<evidence type="ECO:0000313" key="11">
    <source>
        <dbReference type="Proteomes" id="UP000231025"/>
    </source>
</evidence>
<accession>A0A2G9Y682</accession>
<feature type="transmembrane region" description="Helical" evidence="8">
    <location>
        <begin position="187"/>
        <end position="202"/>
    </location>
</feature>
<reference evidence="10 11" key="1">
    <citation type="submission" date="2017-09" db="EMBL/GenBank/DDBJ databases">
        <title>Depth-based differentiation of microbial function through sediment-hosted aquifers and enrichment of novel symbionts in the deep terrestrial subsurface.</title>
        <authorList>
            <person name="Probst A.J."/>
            <person name="Ladd B."/>
            <person name="Jarett J.K."/>
            <person name="Geller-Mcgrath D.E."/>
            <person name="Sieber C.M."/>
            <person name="Emerson J.B."/>
            <person name="Anantharaman K."/>
            <person name="Thomas B.C."/>
            <person name="Malmstrom R."/>
            <person name="Stieglmeier M."/>
            <person name="Klingl A."/>
            <person name="Woyke T."/>
            <person name="Ryan C.M."/>
            <person name="Banfield J.F."/>
        </authorList>
    </citation>
    <scope>NUCLEOTIDE SEQUENCE [LARGE SCALE GENOMIC DNA]</scope>
    <source>
        <strain evidence="10">CG23_combo_of_CG06-09_8_20_14_all_35_49</strain>
    </source>
</reference>
<name>A0A2G9Y682_9BACT</name>
<evidence type="ECO:0000256" key="2">
    <source>
        <dbReference type="ARBA" id="ARBA00022475"/>
    </source>
</evidence>
<feature type="transmembrane region" description="Helical" evidence="8">
    <location>
        <begin position="325"/>
        <end position="346"/>
    </location>
</feature>
<feature type="transmembrane region" description="Helical" evidence="8">
    <location>
        <begin position="121"/>
        <end position="137"/>
    </location>
</feature>
<proteinExistence type="predicted"/>
<evidence type="ECO:0000256" key="8">
    <source>
        <dbReference type="SAM" id="Phobius"/>
    </source>
</evidence>
<feature type="transmembrane region" description="Helical" evidence="8">
    <location>
        <begin position="352"/>
        <end position="370"/>
    </location>
</feature>
<evidence type="ECO:0000313" key="10">
    <source>
        <dbReference type="EMBL" id="PIP14747.1"/>
    </source>
</evidence>
<keyword evidence="3" id="KW-0328">Glycosyltransferase</keyword>
<keyword evidence="6 8" id="KW-1133">Transmembrane helix</keyword>
<dbReference type="GO" id="GO:0006493">
    <property type="term" value="P:protein O-linked glycosylation"/>
    <property type="evidence" value="ECO:0007669"/>
    <property type="project" value="InterPro"/>
</dbReference>
<dbReference type="InterPro" id="IPR003342">
    <property type="entry name" value="ArnT-like_N"/>
</dbReference>
<organism evidence="10 11">
    <name type="scientific">Candidatus Roizmanbacteria bacterium CG23_combo_of_CG06-09_8_20_14_all_35_49</name>
    <dbReference type="NCBI Taxonomy" id="1974863"/>
    <lineage>
        <taxon>Bacteria</taxon>
        <taxon>Candidatus Roizmaniibacteriota</taxon>
    </lineage>
</organism>
<dbReference type="PANTHER" id="PTHR33908">
    <property type="entry name" value="MANNOSYLTRANSFERASE YKCB-RELATED"/>
    <property type="match status" value="1"/>
</dbReference>
<dbReference type="InterPro" id="IPR050297">
    <property type="entry name" value="LipidA_mod_glycosyltrf_83"/>
</dbReference>
<keyword evidence="4" id="KW-0808">Transferase</keyword>
<dbReference type="GO" id="GO:0016763">
    <property type="term" value="F:pentosyltransferase activity"/>
    <property type="evidence" value="ECO:0007669"/>
    <property type="project" value="TreeGrafter"/>
</dbReference>
<evidence type="ECO:0000256" key="4">
    <source>
        <dbReference type="ARBA" id="ARBA00022679"/>
    </source>
</evidence>
<feature type="transmembrane region" description="Helical" evidence="8">
    <location>
        <begin position="209"/>
        <end position="227"/>
    </location>
</feature>
<gene>
    <name evidence="10" type="ORF">COX47_03620</name>
</gene>
<feature type="transmembrane region" description="Helical" evidence="8">
    <location>
        <begin position="143"/>
        <end position="158"/>
    </location>
</feature>
<protein>
    <recommendedName>
        <fullName evidence="9">ArnT-like N-terminal domain-containing protein</fullName>
    </recommendedName>
</protein>
<feature type="transmembrane region" description="Helical" evidence="8">
    <location>
        <begin position="89"/>
        <end position="109"/>
    </location>
</feature>
<comment type="caution">
    <text evidence="10">The sequence shown here is derived from an EMBL/GenBank/DDBJ whole genome shotgun (WGS) entry which is preliminary data.</text>
</comment>
<keyword evidence="5 8" id="KW-0812">Transmembrane</keyword>
<dbReference type="GO" id="GO:0005886">
    <property type="term" value="C:plasma membrane"/>
    <property type="evidence" value="ECO:0007669"/>
    <property type="project" value="UniProtKB-SubCell"/>
</dbReference>
<keyword evidence="2" id="KW-1003">Cell membrane</keyword>
<keyword evidence="7 8" id="KW-0472">Membrane</keyword>
<evidence type="ECO:0000256" key="6">
    <source>
        <dbReference type="ARBA" id="ARBA00022989"/>
    </source>
</evidence>
<dbReference type="EMBL" id="PCRE01000050">
    <property type="protein sequence ID" value="PIP14747.1"/>
    <property type="molecule type" value="Genomic_DNA"/>
</dbReference>
<dbReference type="GO" id="GO:0000030">
    <property type="term" value="F:mannosyltransferase activity"/>
    <property type="evidence" value="ECO:0007669"/>
    <property type="project" value="InterPro"/>
</dbReference>
<dbReference type="Proteomes" id="UP000231025">
    <property type="component" value="Unassembled WGS sequence"/>
</dbReference>
<dbReference type="Pfam" id="PF02366">
    <property type="entry name" value="PMT"/>
    <property type="match status" value="1"/>
</dbReference>
<evidence type="ECO:0000256" key="7">
    <source>
        <dbReference type="ARBA" id="ARBA00023136"/>
    </source>
</evidence>
<dbReference type="GO" id="GO:0009103">
    <property type="term" value="P:lipopolysaccharide biosynthetic process"/>
    <property type="evidence" value="ECO:0007669"/>
    <property type="project" value="UniProtKB-ARBA"/>
</dbReference>
<dbReference type="PANTHER" id="PTHR33908:SF11">
    <property type="entry name" value="MEMBRANE PROTEIN"/>
    <property type="match status" value="1"/>
</dbReference>
<comment type="subcellular location">
    <subcellularLocation>
        <location evidence="1">Cell membrane</location>
        <topology evidence="1">Multi-pass membrane protein</topology>
    </subcellularLocation>
</comment>
<feature type="transmembrane region" description="Helical" evidence="8">
    <location>
        <begin position="294"/>
        <end position="318"/>
    </location>
</feature>
<feature type="transmembrane region" description="Helical" evidence="8">
    <location>
        <begin position="377"/>
        <end position="396"/>
    </location>
</feature>
<dbReference type="AlphaFoldDB" id="A0A2G9Y682"/>
<evidence type="ECO:0000256" key="5">
    <source>
        <dbReference type="ARBA" id="ARBA00022692"/>
    </source>
</evidence>